<organism evidence="1 2">
    <name type="scientific">Octopus vulgaris</name>
    <name type="common">Common octopus</name>
    <dbReference type="NCBI Taxonomy" id="6645"/>
    <lineage>
        <taxon>Eukaryota</taxon>
        <taxon>Metazoa</taxon>
        <taxon>Spiralia</taxon>
        <taxon>Lophotrochozoa</taxon>
        <taxon>Mollusca</taxon>
        <taxon>Cephalopoda</taxon>
        <taxon>Coleoidea</taxon>
        <taxon>Octopodiformes</taxon>
        <taxon>Octopoda</taxon>
        <taxon>Incirrata</taxon>
        <taxon>Octopodidae</taxon>
        <taxon>Octopus</taxon>
    </lineage>
</organism>
<proteinExistence type="predicted"/>
<evidence type="ECO:0000313" key="2">
    <source>
        <dbReference type="Proteomes" id="UP001162480"/>
    </source>
</evidence>
<dbReference type="PANTHER" id="PTHR47501:SF5">
    <property type="entry name" value="HAT C-TERMINAL DIMERISATION DOMAIN-CONTAINING PROTEIN"/>
    <property type="match status" value="1"/>
</dbReference>
<dbReference type="PANTHER" id="PTHR47501">
    <property type="entry name" value="TRANSPOSASE-RELATED"/>
    <property type="match status" value="1"/>
</dbReference>
<dbReference type="Proteomes" id="UP001162480">
    <property type="component" value="Chromosome 11"/>
</dbReference>
<keyword evidence="2" id="KW-1185">Reference proteome</keyword>
<evidence type="ECO:0000313" key="1">
    <source>
        <dbReference type="EMBL" id="CAI9730779.1"/>
    </source>
</evidence>
<dbReference type="EMBL" id="OX597824">
    <property type="protein sequence ID" value="CAI9730779.1"/>
    <property type="molecule type" value="Genomic_DNA"/>
</dbReference>
<accession>A0AA36BAV3</accession>
<reference evidence="1" key="1">
    <citation type="submission" date="2023-08" db="EMBL/GenBank/DDBJ databases">
        <authorList>
            <person name="Alioto T."/>
            <person name="Alioto T."/>
            <person name="Gomez Garrido J."/>
        </authorList>
    </citation>
    <scope>NUCLEOTIDE SEQUENCE</scope>
</reference>
<name>A0AA36BAV3_OCTVU</name>
<protein>
    <submittedName>
        <fullName evidence="1">XP_042229523.1uncharacterized protein LOC121871369</fullName>
    </submittedName>
</protein>
<dbReference type="AlphaFoldDB" id="A0AA36BAV3"/>
<gene>
    <name evidence="1" type="ORF">OCTVUL_1B001520</name>
</gene>
<dbReference type="SUPFAM" id="SSF53098">
    <property type="entry name" value="Ribonuclease H-like"/>
    <property type="match status" value="1"/>
</dbReference>
<sequence length="230" mass="26214">MSKAQQVWNLKSRSMVAADSILDALKRRLVVPNSTRWNSAYDTVVVLNNLLEKNRQTIHRVMTQLKLQTLTDSDVGFLTENAQGMSNVAKALDKIQREDQAFLRSLLPTVAATVMKLKETKFRHLFYCGPLVDVIRAGSTKRFGLLPEDLECHLAAAFHPRFHRFWLELFNKSQVSRVTNTMEMVVETAITEANEEGSNITSNEDEEEDFFSNITRVQVSRSHRSLKSKA</sequence>
<dbReference type="InterPro" id="IPR012337">
    <property type="entry name" value="RNaseH-like_sf"/>
</dbReference>